<organism evidence="8">
    <name type="scientific">Harmonia axyridis</name>
    <name type="common">Multicolored Asian lady beetle</name>
    <name type="synonym">Coccinella axyridis</name>
    <dbReference type="NCBI Taxonomy" id="115357"/>
    <lineage>
        <taxon>Eukaryota</taxon>
        <taxon>Metazoa</taxon>
        <taxon>Ecdysozoa</taxon>
        <taxon>Arthropoda</taxon>
        <taxon>Hexapoda</taxon>
        <taxon>Insecta</taxon>
        <taxon>Pterygota</taxon>
        <taxon>Neoptera</taxon>
        <taxon>Endopterygota</taxon>
        <taxon>Coleoptera</taxon>
        <taxon>Polyphaga</taxon>
        <taxon>Cucujiformia</taxon>
        <taxon>Coccinelloidea</taxon>
        <taxon>Coccinellidae</taxon>
        <taxon>Coccinellinae</taxon>
        <taxon>Coccinellini</taxon>
        <taxon>Harmonia</taxon>
    </lineage>
</organism>
<name>A0A2S0DAM4_HARAX</name>
<dbReference type="InterPro" id="IPR002068">
    <property type="entry name" value="A-crystallin/Hsp20_dom"/>
</dbReference>
<feature type="binding site" evidence="3">
    <location>
        <position position="107"/>
    </location>
    <ligand>
        <name>Zn(2+)</name>
        <dbReference type="ChEBI" id="CHEBI:29105"/>
        <label>2</label>
    </ligand>
</feature>
<dbReference type="PANTHER" id="PTHR45640:SF13">
    <property type="entry name" value="HEAT SHOCK PROTEIN 22-RELATED"/>
    <property type="match status" value="1"/>
</dbReference>
<dbReference type="GO" id="GO:0042026">
    <property type="term" value="P:protein refolding"/>
    <property type="evidence" value="ECO:0007669"/>
    <property type="project" value="TreeGrafter"/>
</dbReference>
<evidence type="ECO:0000259" key="7">
    <source>
        <dbReference type="PROSITE" id="PS01031"/>
    </source>
</evidence>
<dbReference type="EMBL" id="KX161874">
    <property type="protein sequence ID" value="ART30112.1"/>
    <property type="molecule type" value="mRNA"/>
</dbReference>
<keyword evidence="3" id="KW-0862">Zinc</keyword>
<feature type="binding site" evidence="3">
    <location>
        <position position="114"/>
    </location>
    <ligand>
        <name>Zn(2+)</name>
        <dbReference type="ChEBI" id="CHEBI:29105"/>
        <label>1</label>
    </ligand>
</feature>
<evidence type="ECO:0000256" key="3">
    <source>
        <dbReference type="PIRSR" id="PIRSR036514-1"/>
    </source>
</evidence>
<evidence type="ECO:0000256" key="2">
    <source>
        <dbReference type="PIRNR" id="PIRNR036514"/>
    </source>
</evidence>
<evidence type="ECO:0000256" key="1">
    <source>
        <dbReference type="ARBA" id="ARBA00023016"/>
    </source>
</evidence>
<dbReference type="GO" id="GO:0051082">
    <property type="term" value="F:unfolded protein binding"/>
    <property type="evidence" value="ECO:0007669"/>
    <property type="project" value="TreeGrafter"/>
</dbReference>
<dbReference type="CDD" id="cd06526">
    <property type="entry name" value="metazoan_ACD"/>
    <property type="match status" value="1"/>
</dbReference>
<dbReference type="SUPFAM" id="SSF49764">
    <property type="entry name" value="HSP20-like chaperones"/>
    <property type="match status" value="1"/>
</dbReference>
<proteinExistence type="evidence at transcript level"/>
<evidence type="ECO:0000256" key="4">
    <source>
        <dbReference type="PROSITE-ProRule" id="PRU00285"/>
    </source>
</evidence>
<keyword evidence="1 8" id="KW-0346">Stress response</keyword>
<dbReference type="InterPro" id="IPR001436">
    <property type="entry name" value="Alpha-crystallin/sHSP_animal"/>
</dbReference>
<sequence>MMSSLLPILLDELIHPSRLLDQHFGLTLDPNDLYAPVTGSRDLRLAALYPRSYLRPWRTNTSCQDVGSTLHMDTDKFQANLDVQQFKPEELSVRVDSDNTVIIEGKHEEKQDEHGLIYRHFVRKYTIPKTCDITKLESRLSSDGVLSILAPKLQDNTKEINIPITQTGKPVKNDACKKSEPSGAGDNKTDS</sequence>
<evidence type="ECO:0000313" key="8">
    <source>
        <dbReference type="EMBL" id="ART30112.1"/>
    </source>
</evidence>
<dbReference type="InterPro" id="IPR055269">
    <property type="entry name" value="Alpha-crystallin/HSP_16"/>
</dbReference>
<feature type="region of interest" description="Disordered" evidence="6">
    <location>
        <begin position="165"/>
        <end position="191"/>
    </location>
</feature>
<dbReference type="GO" id="GO:0005634">
    <property type="term" value="C:nucleus"/>
    <property type="evidence" value="ECO:0007669"/>
    <property type="project" value="TreeGrafter"/>
</dbReference>
<feature type="domain" description="SHSP" evidence="7">
    <location>
        <begin position="59"/>
        <end position="165"/>
    </location>
</feature>
<evidence type="ECO:0000256" key="5">
    <source>
        <dbReference type="RuleBase" id="RU003616"/>
    </source>
</evidence>
<dbReference type="PRINTS" id="PR00299">
    <property type="entry name" value="ACRYSTALLIN"/>
</dbReference>
<evidence type="ECO:0000256" key="6">
    <source>
        <dbReference type="SAM" id="MobiDB-lite"/>
    </source>
</evidence>
<dbReference type="InterPro" id="IPR008978">
    <property type="entry name" value="HSP20-like_chaperone"/>
</dbReference>
<feature type="compositionally biased region" description="Basic and acidic residues" evidence="6">
    <location>
        <begin position="171"/>
        <end position="180"/>
    </location>
</feature>
<reference evidence="8" key="1">
    <citation type="submission" date="2016-04" db="EMBL/GenBank/DDBJ databases">
        <authorList>
            <person name="Evans L.H."/>
            <person name="Alamgir A."/>
            <person name="Owens N."/>
            <person name="Weber N.D."/>
            <person name="Virtaneva K."/>
            <person name="Barbian K."/>
            <person name="Babar A."/>
            <person name="Rosenke K."/>
        </authorList>
    </citation>
    <scope>NUCLEOTIDE SEQUENCE</scope>
</reference>
<accession>A0A2S0DAM4</accession>
<dbReference type="PANTHER" id="PTHR45640">
    <property type="entry name" value="HEAT SHOCK PROTEIN HSP-12.2-RELATED"/>
    <property type="match status" value="1"/>
</dbReference>
<dbReference type="AlphaFoldDB" id="A0A2S0DAM4"/>
<dbReference type="Gene3D" id="2.60.40.790">
    <property type="match status" value="1"/>
</dbReference>
<keyword evidence="3" id="KW-0479">Metal-binding</keyword>
<feature type="binding site" evidence="3">
    <location>
        <position position="109"/>
    </location>
    <ligand>
        <name>Zn(2+)</name>
        <dbReference type="ChEBI" id="CHEBI:29105"/>
        <label>1</label>
    </ligand>
</feature>
<dbReference type="GO" id="GO:0009408">
    <property type="term" value="P:response to heat"/>
    <property type="evidence" value="ECO:0007669"/>
    <property type="project" value="UniProtKB-ARBA"/>
</dbReference>
<dbReference type="PROSITE" id="PS01031">
    <property type="entry name" value="SHSP"/>
    <property type="match status" value="1"/>
</dbReference>
<comment type="similarity">
    <text evidence="2 4 5">Belongs to the small heat shock protein (HSP20) family.</text>
</comment>
<protein>
    <submittedName>
        <fullName evidence="8">Heat shock protein 21.52</fullName>
    </submittedName>
</protein>
<dbReference type="GO" id="GO:0046872">
    <property type="term" value="F:metal ion binding"/>
    <property type="evidence" value="ECO:0007669"/>
    <property type="project" value="UniProtKB-KW"/>
</dbReference>
<dbReference type="Pfam" id="PF00011">
    <property type="entry name" value="HSP20"/>
    <property type="match status" value="1"/>
</dbReference>
<dbReference type="PIRSF" id="PIRSF036514">
    <property type="entry name" value="Sm_HSP_B1"/>
    <property type="match status" value="1"/>
</dbReference>
<dbReference type="GO" id="GO:0005737">
    <property type="term" value="C:cytoplasm"/>
    <property type="evidence" value="ECO:0007669"/>
    <property type="project" value="TreeGrafter"/>
</dbReference>